<accession>A0ABS2KDE0</accession>
<dbReference type="Proteomes" id="UP001430193">
    <property type="component" value="Unassembled WGS sequence"/>
</dbReference>
<dbReference type="RefSeq" id="WP_204630818.1">
    <property type="nucleotide sequence ID" value="NZ_BSOC01000004.1"/>
</dbReference>
<dbReference type="InterPro" id="IPR036249">
    <property type="entry name" value="Thioredoxin-like_sf"/>
</dbReference>
<proteinExistence type="predicted"/>
<keyword evidence="3" id="KW-1185">Reference proteome</keyword>
<evidence type="ECO:0000259" key="1">
    <source>
        <dbReference type="Pfam" id="PF01323"/>
    </source>
</evidence>
<protein>
    <submittedName>
        <fullName evidence="2">DsbA family oxidoreductase</fullName>
    </submittedName>
</protein>
<dbReference type="PANTHER" id="PTHR13887">
    <property type="entry name" value="GLUTATHIONE S-TRANSFERASE KAPPA"/>
    <property type="match status" value="1"/>
</dbReference>
<gene>
    <name evidence="2" type="ORF">ISS99_06650</name>
</gene>
<dbReference type="EMBL" id="JADIKF010000037">
    <property type="protein sequence ID" value="MBM7129198.1"/>
    <property type="molecule type" value="Genomic_DNA"/>
</dbReference>
<dbReference type="SUPFAM" id="SSF52833">
    <property type="entry name" value="Thioredoxin-like"/>
    <property type="match status" value="1"/>
</dbReference>
<reference evidence="2" key="1">
    <citation type="submission" date="2020-10" db="EMBL/GenBank/DDBJ databases">
        <title>Phylogeny of dyella-like bacteria.</title>
        <authorList>
            <person name="Fu J."/>
        </authorList>
    </citation>
    <scope>NUCLEOTIDE SEQUENCE</scope>
    <source>
        <strain evidence="2">DHON07</strain>
    </source>
</reference>
<dbReference type="PANTHER" id="PTHR13887:SF41">
    <property type="entry name" value="THIOREDOXIN SUPERFAMILY PROTEIN"/>
    <property type="match status" value="1"/>
</dbReference>
<dbReference type="Pfam" id="PF01323">
    <property type="entry name" value="DSBA"/>
    <property type="match status" value="1"/>
</dbReference>
<sequence>MSQTPALKIDFVSDVVCPWCAIGLKSLEQALKNLDGEIHADVHFQPFELNPDMVPDGEDVAEHLAHKYGSTPEQMTKNQEGIRQRGAALGFTFNMDKRSRIYNTFDAHRLLHWAEQEGKQYALKEALLKAYFGGGENVGSHDVLARVAGEVGLDASKARAVLDSDQFAKEVREQERFYQSQGIRAVPSVIINGQYLIQGGQPPEAFEQILRQVAGEAKATS</sequence>
<evidence type="ECO:0000313" key="3">
    <source>
        <dbReference type="Proteomes" id="UP001430193"/>
    </source>
</evidence>
<feature type="domain" description="DSBA-like thioredoxin" evidence="1">
    <location>
        <begin position="9"/>
        <end position="210"/>
    </location>
</feature>
<dbReference type="InterPro" id="IPR001853">
    <property type="entry name" value="DSBA-like_thioredoxin_dom"/>
</dbReference>
<dbReference type="CDD" id="cd03024">
    <property type="entry name" value="DsbA_FrnE"/>
    <property type="match status" value="1"/>
</dbReference>
<comment type="caution">
    <text evidence="2">The sequence shown here is derived from an EMBL/GenBank/DDBJ whole genome shotgun (WGS) entry which is preliminary data.</text>
</comment>
<name>A0ABS2KDE0_9GAMM</name>
<organism evidence="2 3">
    <name type="scientific">Dyella mobilis</name>
    <dbReference type="NCBI Taxonomy" id="1849582"/>
    <lineage>
        <taxon>Bacteria</taxon>
        <taxon>Pseudomonadati</taxon>
        <taxon>Pseudomonadota</taxon>
        <taxon>Gammaproteobacteria</taxon>
        <taxon>Lysobacterales</taxon>
        <taxon>Rhodanobacteraceae</taxon>
        <taxon>Dyella</taxon>
    </lineage>
</organism>
<dbReference type="Gene3D" id="3.40.30.10">
    <property type="entry name" value="Glutaredoxin"/>
    <property type="match status" value="1"/>
</dbReference>
<evidence type="ECO:0000313" key="2">
    <source>
        <dbReference type="EMBL" id="MBM7129198.1"/>
    </source>
</evidence>